<name>A0ACD3A5J5_9AGAR</name>
<sequence length="270" mass="31283">MPDPKPGDIQPVFPPEIEETIFSLCAQSGLKNCKNLTLVAKRVYEWLQPHLYKVAIVHNNRTYFEGPKFNRTLFKKYGQHVRQLLLWPLPSDDSYLHKTATCLSWCPNVVDLSFWQPDPGFGKILIDRLLSLPLQRLSFDITGFHKELMRWTISGTVSFASVTHLHLIGTSIKLREEEIKQYFPNVTHMALNGSMGLSHNSILDCWKDKLKVLIWHTYLSNSVSDDPRVVVMQPVWDYVGDWRDAREDGPKSVWRRAEVEVELRRRNAGL</sequence>
<dbReference type="Proteomes" id="UP000308600">
    <property type="component" value="Unassembled WGS sequence"/>
</dbReference>
<protein>
    <submittedName>
        <fullName evidence="1">Uncharacterized protein</fullName>
    </submittedName>
</protein>
<evidence type="ECO:0000313" key="2">
    <source>
        <dbReference type="Proteomes" id="UP000308600"/>
    </source>
</evidence>
<dbReference type="EMBL" id="ML208729">
    <property type="protein sequence ID" value="TFK60806.1"/>
    <property type="molecule type" value="Genomic_DNA"/>
</dbReference>
<keyword evidence="2" id="KW-1185">Reference proteome</keyword>
<evidence type="ECO:0000313" key="1">
    <source>
        <dbReference type="EMBL" id="TFK60806.1"/>
    </source>
</evidence>
<reference evidence="1 2" key="1">
    <citation type="journal article" date="2019" name="Nat. Ecol. Evol.">
        <title>Megaphylogeny resolves global patterns of mushroom evolution.</title>
        <authorList>
            <person name="Varga T."/>
            <person name="Krizsan K."/>
            <person name="Foldi C."/>
            <person name="Dima B."/>
            <person name="Sanchez-Garcia M."/>
            <person name="Sanchez-Ramirez S."/>
            <person name="Szollosi G.J."/>
            <person name="Szarkandi J.G."/>
            <person name="Papp V."/>
            <person name="Albert L."/>
            <person name="Andreopoulos W."/>
            <person name="Angelini C."/>
            <person name="Antonin V."/>
            <person name="Barry K.W."/>
            <person name="Bougher N.L."/>
            <person name="Buchanan P."/>
            <person name="Buyck B."/>
            <person name="Bense V."/>
            <person name="Catcheside P."/>
            <person name="Chovatia M."/>
            <person name="Cooper J."/>
            <person name="Damon W."/>
            <person name="Desjardin D."/>
            <person name="Finy P."/>
            <person name="Geml J."/>
            <person name="Haridas S."/>
            <person name="Hughes K."/>
            <person name="Justo A."/>
            <person name="Karasinski D."/>
            <person name="Kautmanova I."/>
            <person name="Kiss B."/>
            <person name="Kocsube S."/>
            <person name="Kotiranta H."/>
            <person name="LaButti K.M."/>
            <person name="Lechner B.E."/>
            <person name="Liimatainen K."/>
            <person name="Lipzen A."/>
            <person name="Lukacs Z."/>
            <person name="Mihaltcheva S."/>
            <person name="Morgado L.N."/>
            <person name="Niskanen T."/>
            <person name="Noordeloos M.E."/>
            <person name="Ohm R.A."/>
            <person name="Ortiz-Santana B."/>
            <person name="Ovrebo C."/>
            <person name="Racz N."/>
            <person name="Riley R."/>
            <person name="Savchenko A."/>
            <person name="Shiryaev A."/>
            <person name="Soop K."/>
            <person name="Spirin V."/>
            <person name="Szebenyi C."/>
            <person name="Tomsovsky M."/>
            <person name="Tulloss R.E."/>
            <person name="Uehling J."/>
            <person name="Grigoriev I.V."/>
            <person name="Vagvolgyi C."/>
            <person name="Papp T."/>
            <person name="Martin F.M."/>
            <person name="Miettinen O."/>
            <person name="Hibbett D.S."/>
            <person name="Nagy L.G."/>
        </authorList>
    </citation>
    <scope>NUCLEOTIDE SEQUENCE [LARGE SCALE GENOMIC DNA]</scope>
    <source>
        <strain evidence="1 2">NL-1719</strain>
    </source>
</reference>
<organism evidence="1 2">
    <name type="scientific">Pluteus cervinus</name>
    <dbReference type="NCBI Taxonomy" id="181527"/>
    <lineage>
        <taxon>Eukaryota</taxon>
        <taxon>Fungi</taxon>
        <taxon>Dikarya</taxon>
        <taxon>Basidiomycota</taxon>
        <taxon>Agaricomycotina</taxon>
        <taxon>Agaricomycetes</taxon>
        <taxon>Agaricomycetidae</taxon>
        <taxon>Agaricales</taxon>
        <taxon>Pluteineae</taxon>
        <taxon>Pluteaceae</taxon>
        <taxon>Pluteus</taxon>
    </lineage>
</organism>
<gene>
    <name evidence="1" type="ORF">BDN72DRAFT_965508</name>
</gene>
<accession>A0ACD3A5J5</accession>
<proteinExistence type="predicted"/>